<evidence type="ECO:0000256" key="1">
    <source>
        <dbReference type="SAM" id="MobiDB-lite"/>
    </source>
</evidence>
<comment type="caution">
    <text evidence="2">The sequence shown here is derived from an EMBL/GenBank/DDBJ whole genome shotgun (WGS) entry which is preliminary data.</text>
</comment>
<dbReference type="Proteomes" id="UP000321412">
    <property type="component" value="Unassembled WGS sequence"/>
</dbReference>
<dbReference type="EMBL" id="VOSM01000005">
    <property type="protein sequence ID" value="TXD36591.1"/>
    <property type="molecule type" value="Genomic_DNA"/>
</dbReference>
<gene>
    <name evidence="2" type="ORF">FRC98_12195</name>
</gene>
<sequence length="94" mass="10461">MSDESARERFFPDLMVGAGAREPKNRSSMKASGARERFFRDLMIGAGACEPKNRSSMKAKGAREPSNASSDRDGSAREHFFVINLESLFRCVEL</sequence>
<organism evidence="2 3">
    <name type="scientific">Lujinxingia vulgaris</name>
    <dbReference type="NCBI Taxonomy" id="2600176"/>
    <lineage>
        <taxon>Bacteria</taxon>
        <taxon>Deltaproteobacteria</taxon>
        <taxon>Bradymonadales</taxon>
        <taxon>Lujinxingiaceae</taxon>
        <taxon>Lujinxingia</taxon>
    </lineage>
</organism>
<keyword evidence="3" id="KW-1185">Reference proteome</keyword>
<protein>
    <submittedName>
        <fullName evidence="2">Uncharacterized protein</fullName>
    </submittedName>
</protein>
<evidence type="ECO:0000313" key="2">
    <source>
        <dbReference type="EMBL" id="TXD36591.1"/>
    </source>
</evidence>
<name>A0A5C6XGN0_9DELT</name>
<feature type="region of interest" description="Disordered" evidence="1">
    <location>
        <begin position="50"/>
        <end position="74"/>
    </location>
</feature>
<dbReference type="AlphaFoldDB" id="A0A5C6XGN0"/>
<dbReference type="RefSeq" id="WP_146981719.1">
    <property type="nucleotide sequence ID" value="NZ_VOSM01000005.1"/>
</dbReference>
<accession>A0A5C6XGN0</accession>
<proteinExistence type="predicted"/>
<evidence type="ECO:0000313" key="3">
    <source>
        <dbReference type="Proteomes" id="UP000321412"/>
    </source>
</evidence>
<dbReference type="OrthoDB" id="9841418at2"/>
<reference evidence="2 3" key="1">
    <citation type="submission" date="2019-08" db="EMBL/GenBank/DDBJ databases">
        <title>Bradymonadales sp. TMQ4.</title>
        <authorList>
            <person name="Liang Q."/>
        </authorList>
    </citation>
    <scope>NUCLEOTIDE SEQUENCE [LARGE SCALE GENOMIC DNA]</scope>
    <source>
        <strain evidence="2 3">TMQ4</strain>
    </source>
</reference>